<dbReference type="Proteomes" id="UP000271374">
    <property type="component" value="Unassembled WGS sequence"/>
</dbReference>
<evidence type="ECO:0000256" key="7">
    <source>
        <dbReference type="ARBA" id="ARBA00040167"/>
    </source>
</evidence>
<evidence type="ECO:0000256" key="3">
    <source>
        <dbReference type="ARBA" id="ARBA00013109"/>
    </source>
</evidence>
<dbReference type="UniPathway" id="UPA00251">
    <property type="reaction ID" value="UER00320"/>
</dbReference>
<dbReference type="InterPro" id="IPR003754">
    <property type="entry name" value="4pyrrol_synth_uPrphyn_synth"/>
</dbReference>
<accession>A0A431VW43</accession>
<dbReference type="GO" id="GO:0006782">
    <property type="term" value="P:protoporphyrinogen IX biosynthetic process"/>
    <property type="evidence" value="ECO:0007669"/>
    <property type="project" value="UniProtKB-UniRule"/>
</dbReference>
<dbReference type="RefSeq" id="WP_126410417.1">
    <property type="nucleotide sequence ID" value="NZ_RXNT01000019.1"/>
</dbReference>
<dbReference type="GO" id="GO:0006780">
    <property type="term" value="P:uroporphyrinogen III biosynthetic process"/>
    <property type="evidence" value="ECO:0007669"/>
    <property type="project" value="UniProtKB-UniRule"/>
</dbReference>
<comment type="caution">
    <text evidence="11">The sequence shown here is derived from an EMBL/GenBank/DDBJ whole genome shotgun (WGS) entry which is preliminary data.</text>
</comment>
<reference evidence="11 12" key="1">
    <citation type="submission" date="2018-12" db="EMBL/GenBank/DDBJ databases">
        <title>Bacillus yapensis draft genome sequence.</title>
        <authorList>
            <person name="Yu L."/>
            <person name="Xu X."/>
            <person name="Tang X."/>
        </authorList>
    </citation>
    <scope>NUCLEOTIDE SEQUENCE [LARGE SCALE GENOMIC DNA]</scope>
    <source>
        <strain evidence="11 12">XXST-01</strain>
    </source>
</reference>
<evidence type="ECO:0000256" key="2">
    <source>
        <dbReference type="ARBA" id="ARBA00008133"/>
    </source>
</evidence>
<dbReference type="SUPFAM" id="SSF69618">
    <property type="entry name" value="HemD-like"/>
    <property type="match status" value="1"/>
</dbReference>
<dbReference type="Pfam" id="PF02602">
    <property type="entry name" value="HEM4"/>
    <property type="match status" value="1"/>
</dbReference>
<dbReference type="Gene3D" id="3.40.50.10090">
    <property type="match status" value="2"/>
</dbReference>
<feature type="domain" description="Tetrapyrrole biosynthesis uroporphyrinogen III synthase" evidence="10">
    <location>
        <begin position="23"/>
        <end position="241"/>
    </location>
</feature>
<keyword evidence="4 9" id="KW-0456">Lyase</keyword>
<dbReference type="InterPro" id="IPR039793">
    <property type="entry name" value="UROS/Hem4"/>
</dbReference>
<dbReference type="PANTHER" id="PTHR38042">
    <property type="entry name" value="UROPORPHYRINOGEN-III SYNTHASE, CHLOROPLASTIC"/>
    <property type="match status" value="1"/>
</dbReference>
<comment type="pathway">
    <text evidence="1 9">Porphyrin-containing compound metabolism; protoporphyrin-IX biosynthesis; coproporphyrinogen-III from 5-aminolevulinate: step 3/4.</text>
</comment>
<sequence>MSSATLRGKKVLVPRGKKNAKSFSAIVDELGGVPVEIPLLAFRAVENQQIPSLHTYDWLIFTSNVTVETFFSLIGTEDIKLPKIAVIGEKTEQSLLRRKVQVDFKPQEYVAESFVQEFSRVVKKGDKLLLPKGNLARDLIAQFFRDKGHIVDEFVIYETYFPEDSKEKLVQLLKKKELDVLPFTSPSTIDHFMNVVKEFALLDSLQDCIVAVIGPVSKRRCEERGLTVHVMPEIYTSYEMLKAVGAYLEIHNI</sequence>
<evidence type="ECO:0000256" key="6">
    <source>
        <dbReference type="ARBA" id="ARBA00037589"/>
    </source>
</evidence>
<name>A0A431VW43_9BACI</name>
<keyword evidence="5 9" id="KW-0627">Porphyrin biosynthesis</keyword>
<keyword evidence="12" id="KW-1185">Reference proteome</keyword>
<proteinExistence type="inferred from homology"/>
<comment type="similarity">
    <text evidence="2 9">Belongs to the uroporphyrinogen-III synthase family.</text>
</comment>
<dbReference type="GO" id="GO:0004852">
    <property type="term" value="F:uroporphyrinogen-III synthase activity"/>
    <property type="evidence" value="ECO:0007669"/>
    <property type="project" value="UniProtKB-UniRule"/>
</dbReference>
<comment type="catalytic activity">
    <reaction evidence="8 9">
        <text>hydroxymethylbilane = uroporphyrinogen III + H2O</text>
        <dbReference type="Rhea" id="RHEA:18965"/>
        <dbReference type="ChEBI" id="CHEBI:15377"/>
        <dbReference type="ChEBI" id="CHEBI:57308"/>
        <dbReference type="ChEBI" id="CHEBI:57845"/>
        <dbReference type="EC" id="4.2.1.75"/>
    </reaction>
</comment>
<evidence type="ECO:0000256" key="9">
    <source>
        <dbReference type="RuleBase" id="RU366031"/>
    </source>
</evidence>
<protein>
    <recommendedName>
        <fullName evidence="7 9">Uroporphyrinogen-III synthase</fullName>
        <ecNumber evidence="3 9">4.2.1.75</ecNumber>
    </recommendedName>
</protein>
<dbReference type="AlphaFoldDB" id="A0A431VW43"/>
<evidence type="ECO:0000313" key="11">
    <source>
        <dbReference type="EMBL" id="RTR27345.1"/>
    </source>
</evidence>
<dbReference type="EMBL" id="RXNT01000019">
    <property type="protein sequence ID" value="RTR27345.1"/>
    <property type="molecule type" value="Genomic_DNA"/>
</dbReference>
<dbReference type="EC" id="4.2.1.75" evidence="3 9"/>
<comment type="function">
    <text evidence="6 9">Catalyzes cyclization of the linear tetrapyrrole, hydroxymethylbilane, to the macrocyclic uroporphyrinogen III.</text>
</comment>
<evidence type="ECO:0000256" key="4">
    <source>
        <dbReference type="ARBA" id="ARBA00023239"/>
    </source>
</evidence>
<evidence type="ECO:0000259" key="10">
    <source>
        <dbReference type="Pfam" id="PF02602"/>
    </source>
</evidence>
<evidence type="ECO:0000256" key="1">
    <source>
        <dbReference type="ARBA" id="ARBA00004772"/>
    </source>
</evidence>
<dbReference type="InterPro" id="IPR036108">
    <property type="entry name" value="4pyrrol_syn_uPrphyn_synt_sf"/>
</dbReference>
<evidence type="ECO:0000256" key="8">
    <source>
        <dbReference type="ARBA" id="ARBA00048617"/>
    </source>
</evidence>
<gene>
    <name evidence="11" type="ORF">EKG37_19305</name>
</gene>
<dbReference type="CDD" id="cd06578">
    <property type="entry name" value="HemD"/>
    <property type="match status" value="1"/>
</dbReference>
<organism evidence="11 12">
    <name type="scientific">Bacillus yapensis</name>
    <dbReference type="NCBI Taxonomy" id="2492960"/>
    <lineage>
        <taxon>Bacteria</taxon>
        <taxon>Bacillati</taxon>
        <taxon>Bacillota</taxon>
        <taxon>Bacilli</taxon>
        <taxon>Bacillales</taxon>
        <taxon>Bacillaceae</taxon>
        <taxon>Bacillus</taxon>
    </lineage>
</organism>
<dbReference type="PANTHER" id="PTHR38042:SF1">
    <property type="entry name" value="UROPORPHYRINOGEN-III SYNTHASE, CHLOROPLASTIC"/>
    <property type="match status" value="1"/>
</dbReference>
<evidence type="ECO:0000313" key="12">
    <source>
        <dbReference type="Proteomes" id="UP000271374"/>
    </source>
</evidence>
<evidence type="ECO:0000256" key="5">
    <source>
        <dbReference type="ARBA" id="ARBA00023244"/>
    </source>
</evidence>
<dbReference type="OrthoDB" id="9815856at2"/>